<evidence type="ECO:0000313" key="4">
    <source>
        <dbReference type="EMBL" id="KRM72186.1"/>
    </source>
</evidence>
<keyword evidence="1" id="KW-0378">Hydrolase</keyword>
<reference evidence="4 5" key="1">
    <citation type="journal article" date="2015" name="Genome Announc.">
        <title>Expanding the biotechnology potential of lactobacilli through comparative genomics of 213 strains and associated genera.</title>
        <authorList>
            <person name="Sun Z."/>
            <person name="Harris H.M."/>
            <person name="McCann A."/>
            <person name="Guo C."/>
            <person name="Argimon S."/>
            <person name="Zhang W."/>
            <person name="Yang X."/>
            <person name="Jeffery I.B."/>
            <person name="Cooney J.C."/>
            <person name="Kagawa T.F."/>
            <person name="Liu W."/>
            <person name="Song Y."/>
            <person name="Salvetti E."/>
            <person name="Wrobel A."/>
            <person name="Rasinkangas P."/>
            <person name="Parkhill J."/>
            <person name="Rea M.C."/>
            <person name="O'Sullivan O."/>
            <person name="Ritari J."/>
            <person name="Douillard F.P."/>
            <person name="Paul Ross R."/>
            <person name="Yang R."/>
            <person name="Briner A.E."/>
            <person name="Felis G.E."/>
            <person name="de Vos W.M."/>
            <person name="Barrangou R."/>
            <person name="Klaenhammer T.R."/>
            <person name="Caufield P.W."/>
            <person name="Cui Y."/>
            <person name="Zhang H."/>
            <person name="O'Toole P.W."/>
        </authorList>
    </citation>
    <scope>NUCLEOTIDE SEQUENCE [LARGE SCALE GENOMIC DNA]</scope>
    <source>
        <strain evidence="4 5">DSM 23927</strain>
    </source>
</reference>
<sequence>MNYNSFTDRQPFGAVLVGTTITWNLKPSEEDAIWLLLYRDGYWDKPDRIAFVHQASGWQASATLPDAGLWYYGFESRRTDQTTWYGCVDGGFGGLGQNYADFNQLQRYQITVMAQTETIPDWWHNALVYHIFVDRFSNGNADGHVLAPKPNSFIYGQKTDRPYYIRDSQGEIVRWDFYGGNLLGIQQALPLLQARGVTVLYLSPIFEARSNHRYDTGDYEKIDAMLGDLDQFKAFVQAVHHAGMHLILDGVFNHVGADSRYFNAVGDYPNIGAANRRDSPYADWFTFKHFPDDYASWWGVRDLPAVNKENQDFHHFIAGSEGVVNDWTALGVDGWRLDVVDELADDFVSAIRQRLNQFPNRLLIGEVWEDASHKIAYGKRRTYFQDNQLQATMNYPLRQLLLDLIGQRLMPEAFIRQLMTLKENYPAVIFDHNFNLLDSHDTPRVLTTLNGNLQQLQAIITLLFTLPGNPVIYYGDEVGLVGGPDPDNRAFYPWGHENQAVLAMYQQAIQRRYTQPALDNAASWFPFSFVGGVGYLRSSEDQRLLIVVNTTPQAQHIVNPDLTLVPVHLRQYIPLNRGLEPWATLVAEIQ</sequence>
<gene>
    <name evidence="4" type="ORF">FC34_GL001170</name>
</gene>
<dbReference type="InterPro" id="IPR006047">
    <property type="entry name" value="GH13_cat_dom"/>
</dbReference>
<evidence type="ECO:0000256" key="2">
    <source>
        <dbReference type="ARBA" id="ARBA00023295"/>
    </source>
</evidence>
<dbReference type="GO" id="GO:0016798">
    <property type="term" value="F:hydrolase activity, acting on glycosyl bonds"/>
    <property type="evidence" value="ECO:0007669"/>
    <property type="project" value="UniProtKB-KW"/>
</dbReference>
<evidence type="ECO:0000259" key="3">
    <source>
        <dbReference type="SMART" id="SM00642"/>
    </source>
</evidence>
<dbReference type="SUPFAM" id="SSF51445">
    <property type="entry name" value="(Trans)glycosidases"/>
    <property type="match status" value="1"/>
</dbReference>
<dbReference type="RefSeq" id="WP_057894451.1">
    <property type="nucleotide sequence ID" value="NZ_AYZQ01000002.1"/>
</dbReference>
<dbReference type="Proteomes" id="UP000051672">
    <property type="component" value="Unassembled WGS sequence"/>
</dbReference>
<feature type="domain" description="Glycosyl hydrolase family 13 catalytic" evidence="3">
    <location>
        <begin position="130"/>
        <end position="512"/>
    </location>
</feature>
<keyword evidence="5" id="KW-1185">Reference proteome</keyword>
<dbReference type="PANTHER" id="PTHR10357">
    <property type="entry name" value="ALPHA-AMYLASE FAMILY MEMBER"/>
    <property type="match status" value="1"/>
</dbReference>
<evidence type="ECO:0000313" key="5">
    <source>
        <dbReference type="Proteomes" id="UP000051672"/>
    </source>
</evidence>
<dbReference type="STRING" id="1423727.FC34_GL001170"/>
<name>A0A0R2AZ90_9LACO</name>
<protein>
    <submittedName>
        <fullName evidence="4">Amylopullulanase</fullName>
    </submittedName>
</protein>
<dbReference type="CDD" id="cd11338">
    <property type="entry name" value="AmyAc_CMD"/>
    <property type="match status" value="1"/>
</dbReference>
<dbReference type="OrthoDB" id="9805159at2"/>
<dbReference type="PATRIC" id="fig|1423727.3.peg.1187"/>
<comment type="caution">
    <text evidence="4">The sequence shown here is derived from an EMBL/GenBank/DDBJ whole genome shotgun (WGS) entry which is preliminary data.</text>
</comment>
<dbReference type="Pfam" id="PF00128">
    <property type="entry name" value="Alpha-amylase"/>
    <property type="match status" value="1"/>
</dbReference>
<dbReference type="Gene3D" id="3.90.400.10">
    <property type="entry name" value="Oligo-1,6-glucosidase, Domain 2"/>
    <property type="match status" value="1"/>
</dbReference>
<keyword evidence="2" id="KW-0326">Glycosidase</keyword>
<dbReference type="InterPro" id="IPR017853">
    <property type="entry name" value="GH"/>
</dbReference>
<dbReference type="GO" id="GO:0005975">
    <property type="term" value="P:carbohydrate metabolic process"/>
    <property type="evidence" value="ECO:0007669"/>
    <property type="project" value="InterPro"/>
</dbReference>
<proteinExistence type="predicted"/>
<evidence type="ECO:0000256" key="1">
    <source>
        <dbReference type="ARBA" id="ARBA00022801"/>
    </source>
</evidence>
<accession>A0A0R2AZ90</accession>
<dbReference type="SMART" id="SM00642">
    <property type="entry name" value="Aamy"/>
    <property type="match status" value="1"/>
</dbReference>
<dbReference type="PANTHER" id="PTHR10357:SF210">
    <property type="entry name" value="MALTODEXTRIN GLUCOSIDASE"/>
    <property type="match status" value="1"/>
</dbReference>
<dbReference type="Gene3D" id="3.20.20.80">
    <property type="entry name" value="Glycosidases"/>
    <property type="match status" value="1"/>
</dbReference>
<dbReference type="EMBL" id="AYZQ01000002">
    <property type="protein sequence ID" value="KRM72186.1"/>
    <property type="molecule type" value="Genomic_DNA"/>
</dbReference>
<dbReference type="AlphaFoldDB" id="A0A0R2AZ90"/>
<organism evidence="4 5">
    <name type="scientific">Lacticaseibacillus brantae DSM 23927</name>
    <dbReference type="NCBI Taxonomy" id="1423727"/>
    <lineage>
        <taxon>Bacteria</taxon>
        <taxon>Bacillati</taxon>
        <taxon>Bacillota</taxon>
        <taxon>Bacilli</taxon>
        <taxon>Lactobacillales</taxon>
        <taxon>Lactobacillaceae</taxon>
        <taxon>Lacticaseibacillus</taxon>
    </lineage>
</organism>
<dbReference type="InterPro" id="IPR045857">
    <property type="entry name" value="O16G_dom_2"/>
</dbReference>